<accession>A0A0F8YNX9</accession>
<reference evidence="1" key="1">
    <citation type="journal article" date="2015" name="Nature">
        <title>Complex archaea that bridge the gap between prokaryotes and eukaryotes.</title>
        <authorList>
            <person name="Spang A."/>
            <person name="Saw J.H."/>
            <person name="Jorgensen S.L."/>
            <person name="Zaremba-Niedzwiedzka K."/>
            <person name="Martijn J."/>
            <person name="Lind A.E."/>
            <person name="van Eijk R."/>
            <person name="Schleper C."/>
            <person name="Guy L."/>
            <person name="Ettema T.J."/>
        </authorList>
    </citation>
    <scope>NUCLEOTIDE SEQUENCE</scope>
</reference>
<dbReference type="AlphaFoldDB" id="A0A0F8YNX9"/>
<sequence>MPTRHGHLTWAELRRHIDGMSEVDRRTRAALVEGQPVWRVVRLKDRHPYVDTMVGVAAD</sequence>
<gene>
    <name evidence="1" type="ORF">LCGC14_3131350</name>
</gene>
<protein>
    <submittedName>
        <fullName evidence="1">Uncharacterized protein</fullName>
    </submittedName>
</protein>
<proteinExistence type="predicted"/>
<evidence type="ECO:0000313" key="1">
    <source>
        <dbReference type="EMBL" id="KKK49806.1"/>
    </source>
</evidence>
<comment type="caution">
    <text evidence="1">The sequence shown here is derived from an EMBL/GenBank/DDBJ whole genome shotgun (WGS) entry which is preliminary data.</text>
</comment>
<name>A0A0F8YNX9_9ZZZZ</name>
<dbReference type="EMBL" id="LAZR01068349">
    <property type="protein sequence ID" value="KKK49806.1"/>
    <property type="molecule type" value="Genomic_DNA"/>
</dbReference>
<organism evidence="1">
    <name type="scientific">marine sediment metagenome</name>
    <dbReference type="NCBI Taxonomy" id="412755"/>
    <lineage>
        <taxon>unclassified sequences</taxon>
        <taxon>metagenomes</taxon>
        <taxon>ecological metagenomes</taxon>
    </lineage>
</organism>